<sequence length="228" mass="27023">MNNIVVSSKSWHRNYIREIEQRTNSNIVYIEKQELLLKNFLEEYQPRYVFFPHWSYIITPEIYENFECVIFHMTDLPFGRGGSPLQNLIVREIYETKLSALRCNQELDAGDIYMKKKLSLWGSAEEIYLRAAELTKEMIIELIQKDIKPEPQRGAQAIFKRRTPLESDISKLNDLGRIFDYIRMLDADQYPNAFLNTEQLHMEFTRASLKNGYIQADVKIKLRTDKDE</sequence>
<reference evidence="2 3" key="1">
    <citation type="submission" date="2016-10" db="EMBL/GenBank/DDBJ databases">
        <authorList>
            <person name="de Groot N.N."/>
        </authorList>
    </citation>
    <scope>NUCLEOTIDE SEQUENCE [LARGE SCALE GENOMIC DNA]</scope>
    <source>
        <strain evidence="2 3">DSM 2179</strain>
    </source>
</reference>
<dbReference type="Gene3D" id="3.40.50.170">
    <property type="entry name" value="Formyl transferase, N-terminal domain"/>
    <property type="match status" value="1"/>
</dbReference>
<dbReference type="InterPro" id="IPR011034">
    <property type="entry name" value="Formyl_transferase-like_C_sf"/>
</dbReference>
<accession>A0A1H7CQ82</accession>
<proteinExistence type="predicted"/>
<dbReference type="SUPFAM" id="SSF53328">
    <property type="entry name" value="Formyltransferase"/>
    <property type="match status" value="1"/>
</dbReference>
<keyword evidence="3" id="KW-1185">Reference proteome</keyword>
<dbReference type="Pfam" id="PF21553">
    <property type="entry name" value="Formyl_trans_C_2"/>
    <property type="match status" value="1"/>
</dbReference>
<dbReference type="CDD" id="cd08821">
    <property type="entry name" value="FMT_core_like_1"/>
    <property type="match status" value="1"/>
</dbReference>
<keyword evidence="2" id="KW-0808">Transferase</keyword>
<dbReference type="GO" id="GO:0016740">
    <property type="term" value="F:transferase activity"/>
    <property type="evidence" value="ECO:0007669"/>
    <property type="project" value="UniProtKB-KW"/>
</dbReference>
<dbReference type="RefSeq" id="WP_091834590.1">
    <property type="nucleotide sequence ID" value="NZ_FNZK01000021.1"/>
</dbReference>
<dbReference type="Proteomes" id="UP000199662">
    <property type="component" value="Unassembled WGS sequence"/>
</dbReference>
<dbReference type="InterPro" id="IPR049355">
    <property type="entry name" value="Formyl_trans-like_C"/>
</dbReference>
<evidence type="ECO:0000313" key="3">
    <source>
        <dbReference type="Proteomes" id="UP000199662"/>
    </source>
</evidence>
<gene>
    <name evidence="2" type="ORF">SAMN05660742_12149</name>
</gene>
<name>A0A1H7CQ82_9FIRM</name>
<protein>
    <submittedName>
        <fullName evidence="2">Methionyl-tRNA formyltransferase</fullName>
    </submittedName>
</protein>
<evidence type="ECO:0000313" key="2">
    <source>
        <dbReference type="EMBL" id="SEJ87945.1"/>
    </source>
</evidence>
<evidence type="ECO:0000259" key="1">
    <source>
        <dbReference type="Pfam" id="PF21553"/>
    </source>
</evidence>
<dbReference type="EMBL" id="FNZK01000021">
    <property type="protein sequence ID" value="SEJ87945.1"/>
    <property type="molecule type" value="Genomic_DNA"/>
</dbReference>
<dbReference type="AlphaFoldDB" id="A0A1H7CQ82"/>
<dbReference type="InterPro" id="IPR036477">
    <property type="entry name" value="Formyl_transf_N_sf"/>
</dbReference>
<feature type="domain" description="Methionyl-tRNA formyltransferase-like C-terminal" evidence="1">
    <location>
        <begin position="164"/>
        <end position="221"/>
    </location>
</feature>
<dbReference type="Gene3D" id="3.10.25.20">
    <property type="match status" value="1"/>
</dbReference>
<dbReference type="STRING" id="84035.SAMN05660742_12149"/>
<organism evidence="2 3">
    <name type="scientific">Propionispira arboris</name>
    <dbReference type="NCBI Taxonomy" id="84035"/>
    <lineage>
        <taxon>Bacteria</taxon>
        <taxon>Bacillati</taxon>
        <taxon>Bacillota</taxon>
        <taxon>Negativicutes</taxon>
        <taxon>Selenomonadales</taxon>
        <taxon>Selenomonadaceae</taxon>
        <taxon>Propionispira</taxon>
    </lineage>
</organism>
<dbReference type="SUPFAM" id="SSF50486">
    <property type="entry name" value="FMT C-terminal domain-like"/>
    <property type="match status" value="1"/>
</dbReference>